<dbReference type="Pfam" id="PF00520">
    <property type="entry name" value="Ion_trans"/>
    <property type="match status" value="1"/>
</dbReference>
<dbReference type="AlphaFoldDB" id="A0A1M7HC58"/>
<dbReference type="InterPro" id="IPR005821">
    <property type="entry name" value="Ion_trans_dom"/>
</dbReference>
<feature type="transmembrane region" description="Helical" evidence="13">
    <location>
        <begin position="66"/>
        <end position="84"/>
    </location>
</feature>
<evidence type="ECO:0000256" key="11">
    <source>
        <dbReference type="ARBA" id="ARBA00023303"/>
    </source>
</evidence>
<name>A0A1M7HC58_9GAMM</name>
<evidence type="ECO:0000256" key="2">
    <source>
        <dbReference type="ARBA" id="ARBA00022448"/>
    </source>
</evidence>
<evidence type="ECO:0000256" key="6">
    <source>
        <dbReference type="ARBA" id="ARBA00022882"/>
    </source>
</evidence>
<evidence type="ECO:0000256" key="8">
    <source>
        <dbReference type="ARBA" id="ARBA00022989"/>
    </source>
</evidence>
<evidence type="ECO:0000256" key="4">
    <source>
        <dbReference type="ARBA" id="ARBA00022692"/>
    </source>
</evidence>
<dbReference type="PANTHER" id="PTHR11537">
    <property type="entry name" value="VOLTAGE-GATED POTASSIUM CHANNEL"/>
    <property type="match status" value="1"/>
</dbReference>
<keyword evidence="11 16" id="KW-0407">Ion channel</keyword>
<accession>A0A1M7HC58</accession>
<dbReference type="OrthoDB" id="9799090at2"/>
<dbReference type="GO" id="GO:0001508">
    <property type="term" value="P:action potential"/>
    <property type="evidence" value="ECO:0007669"/>
    <property type="project" value="TreeGrafter"/>
</dbReference>
<gene>
    <name evidence="15" type="ORF">HCU01_34720</name>
    <name evidence="16" type="ORF">SAMN05660971_02575</name>
</gene>
<keyword evidence="4 13" id="KW-0812">Transmembrane</keyword>
<dbReference type="Gene3D" id="1.10.287.70">
    <property type="match status" value="1"/>
</dbReference>
<feature type="compositionally biased region" description="Basic and acidic residues" evidence="12">
    <location>
        <begin position="305"/>
        <end position="336"/>
    </location>
</feature>
<keyword evidence="7" id="KW-0630">Potassium</keyword>
<keyword evidence="5" id="KW-0631">Potassium channel</keyword>
<keyword evidence="9" id="KW-0406">Ion transport</keyword>
<dbReference type="RefSeq" id="WP_084541916.1">
    <property type="nucleotide sequence ID" value="NZ_BJXU01000152.1"/>
</dbReference>
<keyword evidence="6" id="KW-0851">Voltage-gated channel</keyword>
<evidence type="ECO:0000256" key="1">
    <source>
        <dbReference type="ARBA" id="ARBA00004141"/>
    </source>
</evidence>
<feature type="transmembrane region" description="Helical" evidence="13">
    <location>
        <begin position="96"/>
        <end position="123"/>
    </location>
</feature>
<feature type="transmembrane region" description="Helical" evidence="13">
    <location>
        <begin position="217"/>
        <end position="239"/>
    </location>
</feature>
<organism evidence="16 17">
    <name type="scientific">Halomonas cupida</name>
    <dbReference type="NCBI Taxonomy" id="44933"/>
    <lineage>
        <taxon>Bacteria</taxon>
        <taxon>Pseudomonadati</taxon>
        <taxon>Pseudomonadota</taxon>
        <taxon>Gammaproteobacteria</taxon>
        <taxon>Oceanospirillales</taxon>
        <taxon>Halomonadaceae</taxon>
        <taxon>Halomonas</taxon>
    </lineage>
</organism>
<sequence length="354" mass="39130">MTVINGYKPAAEGLRTRIFQIIFESDTLTAKVFDIALITAIMGSVLVVMLDSVVSLHQHYGDWFRTIEWGFTILFTVELALRLYCLERPWQYLKSFYGLVDLISILPSWLALLVPGAQSLIVVRMLRALRIFRVLRLMEFIGEGRLLLDALRRSGRQIFLFLFTVFMLVTIFASLIYLIEPPEAGFTSIPVAIYWAVVTLTTVGYGDISPVTPLGQAISVVVMLIGYSIIAVPTGVFSAEVIRSIRSDRYSEEACPGCGHDRHEQRARYCLLCGSWLDETTPDPHAPDEEIEEPSAGGDEEPSAGEDKQPSAGEDKQPSAGEDKQPSADGPEKPESSDSDDDEETPPPRSGPGV</sequence>
<protein>
    <submittedName>
        <fullName evidence="15 16">Potassium channel</fullName>
    </submittedName>
</protein>
<feature type="domain" description="Ion transport" evidence="14">
    <location>
        <begin position="31"/>
        <end position="238"/>
    </location>
</feature>
<dbReference type="SUPFAM" id="SSF81324">
    <property type="entry name" value="Voltage-gated potassium channels"/>
    <property type="match status" value="1"/>
</dbReference>
<keyword evidence="10 13" id="KW-0472">Membrane</keyword>
<evidence type="ECO:0000313" key="15">
    <source>
        <dbReference type="EMBL" id="GEN25523.1"/>
    </source>
</evidence>
<evidence type="ECO:0000256" key="10">
    <source>
        <dbReference type="ARBA" id="ARBA00023136"/>
    </source>
</evidence>
<dbReference type="PANTHER" id="PTHR11537:SF254">
    <property type="entry name" value="POTASSIUM VOLTAGE-GATED CHANNEL PROTEIN SHAB"/>
    <property type="match status" value="1"/>
</dbReference>
<dbReference type="GO" id="GO:0005249">
    <property type="term" value="F:voltage-gated potassium channel activity"/>
    <property type="evidence" value="ECO:0007669"/>
    <property type="project" value="InterPro"/>
</dbReference>
<feature type="transmembrane region" description="Helical" evidence="13">
    <location>
        <begin position="158"/>
        <end position="179"/>
    </location>
</feature>
<evidence type="ECO:0000256" key="12">
    <source>
        <dbReference type="SAM" id="MobiDB-lite"/>
    </source>
</evidence>
<dbReference type="Proteomes" id="UP000184123">
    <property type="component" value="Unassembled WGS sequence"/>
</dbReference>
<dbReference type="STRING" id="44933.SAMN05660971_02575"/>
<comment type="subcellular location">
    <subcellularLocation>
        <location evidence="1">Membrane</location>
        <topology evidence="1">Multi-pass membrane protein</topology>
    </subcellularLocation>
</comment>
<evidence type="ECO:0000313" key="17">
    <source>
        <dbReference type="Proteomes" id="UP000184123"/>
    </source>
</evidence>
<evidence type="ECO:0000256" key="3">
    <source>
        <dbReference type="ARBA" id="ARBA00022538"/>
    </source>
</evidence>
<dbReference type="InterPro" id="IPR028325">
    <property type="entry name" value="VG_K_chnl"/>
</dbReference>
<keyword evidence="3" id="KW-0633">Potassium transport</keyword>
<dbReference type="EMBL" id="BJXU01000152">
    <property type="protein sequence ID" value="GEN25523.1"/>
    <property type="molecule type" value="Genomic_DNA"/>
</dbReference>
<feature type="transmembrane region" description="Helical" evidence="13">
    <location>
        <begin position="35"/>
        <end position="54"/>
    </location>
</feature>
<dbReference type="InterPro" id="IPR027359">
    <property type="entry name" value="Volt_channel_dom_sf"/>
</dbReference>
<evidence type="ECO:0000256" key="9">
    <source>
        <dbReference type="ARBA" id="ARBA00023065"/>
    </source>
</evidence>
<evidence type="ECO:0000313" key="18">
    <source>
        <dbReference type="Proteomes" id="UP000321726"/>
    </source>
</evidence>
<dbReference type="PRINTS" id="PR00169">
    <property type="entry name" value="KCHANNEL"/>
</dbReference>
<reference evidence="16 17" key="1">
    <citation type="submission" date="2016-11" db="EMBL/GenBank/DDBJ databases">
        <authorList>
            <person name="Jaros S."/>
            <person name="Januszkiewicz K."/>
            <person name="Wedrychowicz H."/>
        </authorList>
    </citation>
    <scope>NUCLEOTIDE SEQUENCE [LARGE SCALE GENOMIC DNA]</scope>
    <source>
        <strain evidence="16 17">DSM 4740</strain>
    </source>
</reference>
<dbReference type="EMBL" id="FRCA01000006">
    <property type="protein sequence ID" value="SHM26064.1"/>
    <property type="molecule type" value="Genomic_DNA"/>
</dbReference>
<dbReference type="Gene3D" id="1.20.120.350">
    <property type="entry name" value="Voltage-gated potassium channels. Chain C"/>
    <property type="match status" value="1"/>
</dbReference>
<proteinExistence type="predicted"/>
<feature type="region of interest" description="Disordered" evidence="12">
    <location>
        <begin position="281"/>
        <end position="354"/>
    </location>
</feature>
<feature type="compositionally biased region" description="Acidic residues" evidence="12">
    <location>
        <begin position="289"/>
        <end position="304"/>
    </location>
</feature>
<keyword evidence="2" id="KW-0813">Transport</keyword>
<evidence type="ECO:0000256" key="7">
    <source>
        <dbReference type="ARBA" id="ARBA00022958"/>
    </source>
</evidence>
<dbReference type="Proteomes" id="UP000321726">
    <property type="component" value="Unassembled WGS sequence"/>
</dbReference>
<evidence type="ECO:0000313" key="16">
    <source>
        <dbReference type="EMBL" id="SHM26064.1"/>
    </source>
</evidence>
<dbReference type="GO" id="GO:0008076">
    <property type="term" value="C:voltage-gated potassium channel complex"/>
    <property type="evidence" value="ECO:0007669"/>
    <property type="project" value="InterPro"/>
</dbReference>
<evidence type="ECO:0000256" key="13">
    <source>
        <dbReference type="SAM" id="Phobius"/>
    </source>
</evidence>
<keyword evidence="18" id="KW-1185">Reference proteome</keyword>
<reference evidence="15 18" key="2">
    <citation type="submission" date="2019-07" db="EMBL/GenBank/DDBJ databases">
        <title>Whole genome shotgun sequence of Halomonas cupida NBRC 102219.</title>
        <authorList>
            <person name="Hosoyama A."/>
            <person name="Uohara A."/>
            <person name="Ohji S."/>
            <person name="Ichikawa N."/>
        </authorList>
    </citation>
    <scope>NUCLEOTIDE SEQUENCE [LARGE SCALE GENOMIC DNA]</scope>
    <source>
        <strain evidence="15 18">NBRC 102219</strain>
    </source>
</reference>
<evidence type="ECO:0000259" key="14">
    <source>
        <dbReference type="Pfam" id="PF00520"/>
    </source>
</evidence>
<evidence type="ECO:0000256" key="5">
    <source>
        <dbReference type="ARBA" id="ARBA00022826"/>
    </source>
</evidence>
<feature type="transmembrane region" description="Helical" evidence="13">
    <location>
        <begin position="185"/>
        <end position="205"/>
    </location>
</feature>
<keyword evidence="8 13" id="KW-1133">Transmembrane helix</keyword>